<keyword evidence="1" id="KW-1185">Reference proteome</keyword>
<evidence type="ECO:0000313" key="1">
    <source>
        <dbReference type="Proteomes" id="UP000887581"/>
    </source>
</evidence>
<evidence type="ECO:0000313" key="2">
    <source>
        <dbReference type="WBParaSite" id="sdigi.contig28.g2180.t1"/>
    </source>
</evidence>
<sequence length="70" mass="8102">MRNFSTTDFKRMKVMKHRYAQGQLDGLATSRDSDGDIAAGRGTRYREVIKLFNLRDEDESSLHQTEECAF</sequence>
<name>A0A915PSH1_9BILA</name>
<protein>
    <submittedName>
        <fullName evidence="2">Uncharacterized protein</fullName>
    </submittedName>
</protein>
<proteinExistence type="predicted"/>
<reference evidence="2" key="1">
    <citation type="submission" date="2022-11" db="UniProtKB">
        <authorList>
            <consortium name="WormBaseParasite"/>
        </authorList>
    </citation>
    <scope>IDENTIFICATION</scope>
</reference>
<dbReference type="WBParaSite" id="sdigi.contig28.g2180.t1">
    <property type="protein sequence ID" value="sdigi.contig28.g2180.t1"/>
    <property type="gene ID" value="sdigi.contig28.g2180"/>
</dbReference>
<dbReference type="AlphaFoldDB" id="A0A915PSH1"/>
<accession>A0A915PSH1</accession>
<dbReference type="Proteomes" id="UP000887581">
    <property type="component" value="Unplaced"/>
</dbReference>
<organism evidence="1 2">
    <name type="scientific">Setaria digitata</name>
    <dbReference type="NCBI Taxonomy" id="48799"/>
    <lineage>
        <taxon>Eukaryota</taxon>
        <taxon>Metazoa</taxon>
        <taxon>Ecdysozoa</taxon>
        <taxon>Nematoda</taxon>
        <taxon>Chromadorea</taxon>
        <taxon>Rhabditida</taxon>
        <taxon>Spirurina</taxon>
        <taxon>Spiruromorpha</taxon>
        <taxon>Filarioidea</taxon>
        <taxon>Setariidae</taxon>
        <taxon>Setaria</taxon>
    </lineage>
</organism>